<protein>
    <submittedName>
        <fullName evidence="1">4649_t:CDS:1</fullName>
    </submittedName>
</protein>
<dbReference type="Proteomes" id="UP000789901">
    <property type="component" value="Unassembled WGS sequence"/>
</dbReference>
<name>A0ABN7WT74_GIGMA</name>
<sequence length="107" mass="12490">MEEDNYNILVKYLTDLSVSSEYNGIQARKLKAQARYFLVREGILYQRTKKETLVYGHETRLPVEHDITTYSNEAIDEENFQFIILTRIVTMIDNLREACAKALGNIK</sequence>
<evidence type="ECO:0000313" key="2">
    <source>
        <dbReference type="Proteomes" id="UP000789901"/>
    </source>
</evidence>
<comment type="caution">
    <text evidence="1">The sequence shown here is derived from an EMBL/GenBank/DDBJ whole genome shotgun (WGS) entry which is preliminary data.</text>
</comment>
<organism evidence="1 2">
    <name type="scientific">Gigaspora margarita</name>
    <dbReference type="NCBI Taxonomy" id="4874"/>
    <lineage>
        <taxon>Eukaryota</taxon>
        <taxon>Fungi</taxon>
        <taxon>Fungi incertae sedis</taxon>
        <taxon>Mucoromycota</taxon>
        <taxon>Glomeromycotina</taxon>
        <taxon>Glomeromycetes</taxon>
        <taxon>Diversisporales</taxon>
        <taxon>Gigasporaceae</taxon>
        <taxon>Gigaspora</taxon>
    </lineage>
</organism>
<reference evidence="1 2" key="1">
    <citation type="submission" date="2021-06" db="EMBL/GenBank/DDBJ databases">
        <authorList>
            <person name="Kallberg Y."/>
            <person name="Tangrot J."/>
            <person name="Rosling A."/>
        </authorList>
    </citation>
    <scope>NUCLEOTIDE SEQUENCE [LARGE SCALE GENOMIC DNA]</scope>
    <source>
        <strain evidence="1 2">120-4 pot B 10/14</strain>
    </source>
</reference>
<gene>
    <name evidence="1" type="ORF">GMARGA_LOCUS34837</name>
</gene>
<accession>A0ABN7WT74</accession>
<keyword evidence="2" id="KW-1185">Reference proteome</keyword>
<proteinExistence type="predicted"/>
<dbReference type="EMBL" id="CAJVQB010062498">
    <property type="protein sequence ID" value="CAG8840280.1"/>
    <property type="molecule type" value="Genomic_DNA"/>
</dbReference>
<evidence type="ECO:0000313" key="1">
    <source>
        <dbReference type="EMBL" id="CAG8840280.1"/>
    </source>
</evidence>